<dbReference type="EMBL" id="CDHN01000006">
    <property type="protein sequence ID" value="CEJ93929.1"/>
    <property type="molecule type" value="Genomic_DNA"/>
</dbReference>
<dbReference type="PROSITE" id="PS50082">
    <property type="entry name" value="WD_REPEATS_2"/>
    <property type="match status" value="1"/>
</dbReference>
<feature type="region of interest" description="Disordered" evidence="6">
    <location>
        <begin position="1"/>
        <end position="28"/>
    </location>
</feature>
<evidence type="ECO:0000313" key="11">
    <source>
        <dbReference type="Proteomes" id="UP000039046"/>
    </source>
</evidence>
<feature type="domain" description="WDHD1/CFT4 helical bundle" evidence="8">
    <location>
        <begin position="740"/>
        <end position="843"/>
    </location>
</feature>
<proteinExistence type="predicted"/>
<keyword evidence="4" id="KW-0539">Nucleus</keyword>
<keyword evidence="11" id="KW-1185">Reference proteome</keyword>
<dbReference type="InterPro" id="IPR015943">
    <property type="entry name" value="WD40/YVTN_repeat-like_dom_sf"/>
</dbReference>
<evidence type="ECO:0000256" key="2">
    <source>
        <dbReference type="ARBA" id="ARBA00022574"/>
    </source>
</evidence>
<dbReference type="GO" id="GO:0005654">
    <property type="term" value="C:nucleoplasm"/>
    <property type="evidence" value="ECO:0007669"/>
    <property type="project" value="EnsemblFungi"/>
</dbReference>
<dbReference type="GO" id="GO:0000792">
    <property type="term" value="C:heterochromatin"/>
    <property type="evidence" value="ECO:0007669"/>
    <property type="project" value="EnsemblFungi"/>
</dbReference>
<dbReference type="GO" id="GO:0043596">
    <property type="term" value="C:nuclear replication fork"/>
    <property type="evidence" value="ECO:0007669"/>
    <property type="project" value="EnsemblFungi"/>
</dbReference>
<dbReference type="SUPFAM" id="SSF50978">
    <property type="entry name" value="WD40 repeat-like"/>
    <property type="match status" value="1"/>
</dbReference>
<dbReference type="PANTHER" id="PTHR19932">
    <property type="entry name" value="WD REPEAT AND HMG-BOX DNA BINDING PROTEIN"/>
    <property type="match status" value="1"/>
</dbReference>
<evidence type="ECO:0000256" key="4">
    <source>
        <dbReference type="ARBA" id="ARBA00023242"/>
    </source>
</evidence>
<feature type="domain" description="WDHD1/CFT4 second beta-propeller" evidence="7">
    <location>
        <begin position="412"/>
        <end position="700"/>
    </location>
</feature>
<feature type="compositionally biased region" description="Basic and acidic residues" evidence="6">
    <location>
        <begin position="341"/>
        <end position="355"/>
    </location>
</feature>
<dbReference type="AlphaFoldDB" id="A0A0A1TGH1"/>
<dbReference type="GO" id="GO:1903461">
    <property type="term" value="P:Okazaki fragment processing involved in mitotic DNA replication"/>
    <property type="evidence" value="ECO:0007669"/>
    <property type="project" value="EnsemblFungi"/>
</dbReference>
<dbReference type="HOGENOM" id="CLU_004219_2_1_1"/>
<dbReference type="Pfam" id="PF24817">
    <property type="entry name" value="WD40_WDHD1_1st"/>
    <property type="match status" value="1"/>
</dbReference>
<evidence type="ECO:0000313" key="10">
    <source>
        <dbReference type="EMBL" id="CEJ93929.1"/>
    </source>
</evidence>
<dbReference type="SUPFAM" id="SSF82171">
    <property type="entry name" value="DPP6 N-terminal domain-like"/>
    <property type="match status" value="1"/>
</dbReference>
<dbReference type="Pfam" id="PF20946">
    <property type="entry name" value="Ctf4_C"/>
    <property type="match status" value="1"/>
</dbReference>
<evidence type="ECO:0000256" key="3">
    <source>
        <dbReference type="ARBA" id="ARBA00022737"/>
    </source>
</evidence>
<dbReference type="STRING" id="1531966.A0A0A1TGH1"/>
<reference evidence="10 11" key="1">
    <citation type="journal article" date="2015" name="Genome Announc.">
        <title>Draft Genome Sequence and Gene Annotation of the Entomopathogenic Fungus Verticillium hemipterigenum.</title>
        <authorList>
            <person name="Horn F."/>
            <person name="Habel A."/>
            <person name="Scharf D.H."/>
            <person name="Dworschak J."/>
            <person name="Brakhage A.A."/>
            <person name="Guthke R."/>
            <person name="Hertweck C."/>
            <person name="Linde J."/>
        </authorList>
    </citation>
    <scope>NUCLEOTIDE SEQUENCE [LARGE SCALE GENOMIC DNA]</scope>
</reference>
<dbReference type="InterPro" id="IPR036322">
    <property type="entry name" value="WD40_repeat_dom_sf"/>
</dbReference>
<evidence type="ECO:0000259" key="8">
    <source>
        <dbReference type="Pfam" id="PF20946"/>
    </source>
</evidence>
<dbReference type="GO" id="GO:0006281">
    <property type="term" value="P:DNA repair"/>
    <property type="evidence" value="ECO:0007669"/>
    <property type="project" value="TreeGrafter"/>
</dbReference>
<evidence type="ECO:0000256" key="1">
    <source>
        <dbReference type="ARBA" id="ARBA00004123"/>
    </source>
</evidence>
<keyword evidence="2 5" id="KW-0853">WD repeat</keyword>
<evidence type="ECO:0000259" key="9">
    <source>
        <dbReference type="Pfam" id="PF24817"/>
    </source>
</evidence>
<feature type="domain" description="WDHD1 first WD40" evidence="9">
    <location>
        <begin position="12"/>
        <end position="298"/>
    </location>
</feature>
<feature type="region of interest" description="Disordered" evidence="6">
    <location>
        <begin position="326"/>
        <end position="359"/>
    </location>
</feature>
<dbReference type="SMART" id="SM00320">
    <property type="entry name" value="WD40"/>
    <property type="match status" value="6"/>
</dbReference>
<dbReference type="GO" id="GO:0003682">
    <property type="term" value="F:chromatin binding"/>
    <property type="evidence" value="ECO:0007669"/>
    <property type="project" value="TreeGrafter"/>
</dbReference>
<dbReference type="PANTHER" id="PTHR19932:SF10">
    <property type="entry name" value="WD REPEAT AND HMG-BOX DNA-BINDING PROTEIN 1"/>
    <property type="match status" value="1"/>
</dbReference>
<dbReference type="GO" id="GO:0006335">
    <property type="term" value="P:DNA replication-dependent chromatin assembly"/>
    <property type="evidence" value="ECO:0007669"/>
    <property type="project" value="EnsemblFungi"/>
</dbReference>
<dbReference type="Proteomes" id="UP000039046">
    <property type="component" value="Unassembled WGS sequence"/>
</dbReference>
<dbReference type="OrthoDB" id="427368at2759"/>
<dbReference type="InterPro" id="IPR048591">
    <property type="entry name" value="WDHD1/CFT4_hel"/>
</dbReference>
<comment type="subcellular location">
    <subcellularLocation>
        <location evidence="1">Nucleus</location>
    </subcellularLocation>
</comment>
<gene>
    <name evidence="10" type="ORF">VHEMI09489</name>
</gene>
<organism evidence="10 11">
    <name type="scientific">[Torrubiella] hemipterigena</name>
    <dbReference type="NCBI Taxonomy" id="1531966"/>
    <lineage>
        <taxon>Eukaryota</taxon>
        <taxon>Fungi</taxon>
        <taxon>Dikarya</taxon>
        <taxon>Ascomycota</taxon>
        <taxon>Pezizomycotina</taxon>
        <taxon>Sordariomycetes</taxon>
        <taxon>Hypocreomycetidae</taxon>
        <taxon>Hypocreales</taxon>
        <taxon>Clavicipitaceae</taxon>
        <taxon>Clavicipitaceae incertae sedis</taxon>
        <taxon>'Torrubiella' clade</taxon>
    </lineage>
</organism>
<evidence type="ECO:0000256" key="6">
    <source>
        <dbReference type="SAM" id="MobiDB-lite"/>
    </source>
</evidence>
<sequence length="852" mass="95422">MDSTLAPRPRPRPAHTQGTTRCAYTPDGSRLVTVGSNNTIRLYATGSDGEPTNIDNCQEQNTSVSASKNEFVVGSEDGLVSLYSLESAAFEQFLVRTSLPIRDVELSKDGKWCAVASDELTVKIVNTREISQIKHLREHGRSARHVSLDPGARLAALSGTDGIIYIYSLTAEQPELIKRVDGIIDALDGDGTASTKVVWHPDGRAFAVPTPTRDIQIISKNDWEKQQAFPSGHNADITALAWSPNGAMLASAAKDGKVIVWETKSQSVLQRYDFRNVIDLKWHPTKNILSFTTTDGEVYIYPDFLSDQFAPLLKLPIQPAPFLHDPLGEISGNRQAPAPQRQKDHNLPTRPRRDSLGSLDSFMNNEADDDFVVDDDGAGYAGVGQKRGNDNSHYGMDAKKARYGPETVSHAAFQPGSTPWRGNRKYLCLNLIGFVWTVDQDSHHTVTVEFYDHEFNRDFHFTDTFLYDKACLTERGTLFSSPPKDDAPATIFYRPHESWTQRSDWRTELPKGESVTAMSLSESFVTVTTSANYVRVYTLFGIPYRVYRPKSLPMVTCASWRDYVLTIGNGSIGADGATRLQYTIENVKRDEICQSDDTVALPPGATLKSVFFSDSGDPCIYDSTGTLLTLLHWRRPSQAVWVPLLDTKLLTRLASGRKQETYFPIAVADNKFHCIILKGGDQYPYFPRPLLSEFEFSVPLSSPPDVKPAKNGQDNEDDEQNDDEDKMDEDDEKEENETRKLEQDFMLRSIQAALLRDFTEATSNNHTHRSTLSRLELDIDKTLLQLLAVECRESEDRGMRALELVELMRDRTGRMMEAAGKVAERYSRTILAEKIRAIGEKRVSGMDDDEDI</sequence>
<dbReference type="PROSITE" id="PS50294">
    <property type="entry name" value="WD_REPEATS_REGION"/>
    <property type="match status" value="1"/>
</dbReference>
<name>A0A0A1TGH1_9HYPO</name>
<protein>
    <submittedName>
        <fullName evidence="10">Uncharacterized protein</fullName>
    </submittedName>
</protein>
<dbReference type="Gene3D" id="2.130.10.10">
    <property type="entry name" value="YVTN repeat-like/Quinoprotein amine dehydrogenase"/>
    <property type="match status" value="2"/>
</dbReference>
<dbReference type="Pfam" id="PF12341">
    <property type="entry name" value="Mcl1_mid"/>
    <property type="match status" value="1"/>
</dbReference>
<dbReference type="PROSITE" id="PS00678">
    <property type="entry name" value="WD_REPEATS_1"/>
    <property type="match status" value="1"/>
</dbReference>
<feature type="compositionally biased region" description="Acidic residues" evidence="6">
    <location>
        <begin position="714"/>
        <end position="735"/>
    </location>
</feature>
<accession>A0A0A1TGH1</accession>
<feature type="region of interest" description="Disordered" evidence="6">
    <location>
        <begin position="702"/>
        <end position="742"/>
    </location>
</feature>
<keyword evidence="3" id="KW-0677">Repeat</keyword>
<dbReference type="InterPro" id="IPR022100">
    <property type="entry name" value="WDHD1/CFT4_beta-prop_2nd"/>
</dbReference>
<feature type="repeat" description="WD" evidence="5">
    <location>
        <begin position="230"/>
        <end position="271"/>
    </location>
</feature>
<evidence type="ECO:0000259" key="7">
    <source>
        <dbReference type="Pfam" id="PF12341"/>
    </source>
</evidence>
<dbReference type="InterPro" id="IPR001680">
    <property type="entry name" value="WD40_rpt"/>
</dbReference>
<evidence type="ECO:0000256" key="5">
    <source>
        <dbReference type="PROSITE-ProRule" id="PRU00221"/>
    </source>
</evidence>
<dbReference type="InterPro" id="IPR019775">
    <property type="entry name" value="WD40_repeat_CS"/>
</dbReference>
<dbReference type="InterPro" id="IPR057646">
    <property type="entry name" value="WD40_WDHD1_1st"/>
</dbReference>